<name>A0A5J9T7C2_9POAL</name>
<keyword evidence="2" id="KW-1185">Reference proteome</keyword>
<feature type="non-terminal residue" evidence="1">
    <location>
        <position position="1"/>
    </location>
</feature>
<organism evidence="1 2">
    <name type="scientific">Eragrostis curvula</name>
    <name type="common">weeping love grass</name>
    <dbReference type="NCBI Taxonomy" id="38414"/>
    <lineage>
        <taxon>Eukaryota</taxon>
        <taxon>Viridiplantae</taxon>
        <taxon>Streptophyta</taxon>
        <taxon>Embryophyta</taxon>
        <taxon>Tracheophyta</taxon>
        <taxon>Spermatophyta</taxon>
        <taxon>Magnoliopsida</taxon>
        <taxon>Liliopsida</taxon>
        <taxon>Poales</taxon>
        <taxon>Poaceae</taxon>
        <taxon>PACMAD clade</taxon>
        <taxon>Chloridoideae</taxon>
        <taxon>Eragrostideae</taxon>
        <taxon>Eragrostidinae</taxon>
        <taxon>Eragrostis</taxon>
    </lineage>
</organism>
<dbReference type="AlphaFoldDB" id="A0A5J9T7C2"/>
<gene>
    <name evidence="1" type="ORF">EJB05_47290</name>
</gene>
<accession>A0A5J9T7C2</accession>
<proteinExistence type="predicted"/>
<comment type="caution">
    <text evidence="1">The sequence shown here is derived from an EMBL/GenBank/DDBJ whole genome shotgun (WGS) entry which is preliminary data.</text>
</comment>
<dbReference type="EMBL" id="RWGY01000045">
    <property type="protein sequence ID" value="TVU07243.1"/>
    <property type="molecule type" value="Genomic_DNA"/>
</dbReference>
<reference evidence="1 2" key="1">
    <citation type="journal article" date="2019" name="Sci. Rep.">
        <title>A high-quality genome of Eragrostis curvula grass provides insights into Poaceae evolution and supports new strategies to enhance forage quality.</title>
        <authorList>
            <person name="Carballo J."/>
            <person name="Santos B.A.C.M."/>
            <person name="Zappacosta D."/>
            <person name="Garbus I."/>
            <person name="Selva J.P."/>
            <person name="Gallo C.A."/>
            <person name="Diaz A."/>
            <person name="Albertini E."/>
            <person name="Caccamo M."/>
            <person name="Echenique V."/>
        </authorList>
    </citation>
    <scope>NUCLEOTIDE SEQUENCE [LARGE SCALE GENOMIC DNA]</scope>
    <source>
        <strain evidence="2">cv. Victoria</strain>
        <tissue evidence="1">Leaf</tissue>
    </source>
</reference>
<evidence type="ECO:0000313" key="2">
    <source>
        <dbReference type="Proteomes" id="UP000324897"/>
    </source>
</evidence>
<evidence type="ECO:0000313" key="1">
    <source>
        <dbReference type="EMBL" id="TVU07243.1"/>
    </source>
</evidence>
<protein>
    <submittedName>
        <fullName evidence="1">Uncharacterized protein</fullName>
    </submittedName>
</protein>
<sequence length="64" mass="6699">MLGDLESLYPAQMGEVLKAGAATMLQTAIGIMNRQMRCAIVRTIQEADATPGQGGDDGSGEEDN</sequence>
<dbReference type="Gramene" id="TVU07243">
    <property type="protein sequence ID" value="TVU07243"/>
    <property type="gene ID" value="EJB05_47290"/>
</dbReference>
<dbReference type="Proteomes" id="UP000324897">
    <property type="component" value="Unassembled WGS sequence"/>
</dbReference>